<feature type="chain" id="PRO_5014399892" evidence="9">
    <location>
        <begin position="21"/>
        <end position="63"/>
    </location>
</feature>
<proteinExistence type="predicted"/>
<keyword evidence="3" id="KW-1220">Voltage-gated potassium channel impairing toxin</keyword>
<comment type="subcellular location">
    <subcellularLocation>
        <location evidence="1">Secreted</location>
    </subcellularLocation>
</comment>
<organism evidence="10">
    <name type="scientific">Centruroides hentzi</name>
    <dbReference type="NCBI Taxonomy" id="88313"/>
    <lineage>
        <taxon>Eukaryota</taxon>
        <taxon>Metazoa</taxon>
        <taxon>Ecdysozoa</taxon>
        <taxon>Arthropoda</taxon>
        <taxon>Chelicerata</taxon>
        <taxon>Arachnida</taxon>
        <taxon>Scorpiones</taxon>
        <taxon>Buthida</taxon>
        <taxon>Buthoidea</taxon>
        <taxon>Buthidae</taxon>
        <taxon>Centruroides</taxon>
    </lineage>
</organism>
<evidence type="ECO:0000256" key="8">
    <source>
        <dbReference type="ARBA" id="ARBA00023157"/>
    </source>
</evidence>
<dbReference type="EMBL" id="GFWZ01000135">
    <property type="protein sequence ID" value="MBW20125.1"/>
    <property type="molecule type" value="Transcribed_RNA"/>
</dbReference>
<dbReference type="GO" id="GO:0005576">
    <property type="term" value="C:extracellular region"/>
    <property type="evidence" value="ECO:0007669"/>
    <property type="project" value="UniProtKB-SubCell"/>
</dbReference>
<dbReference type="GO" id="GO:0019870">
    <property type="term" value="F:potassium channel inhibitor activity"/>
    <property type="evidence" value="ECO:0007669"/>
    <property type="project" value="InterPro"/>
</dbReference>
<accession>A0A2I9LP11</accession>
<dbReference type="GO" id="GO:0090729">
    <property type="term" value="F:toxin activity"/>
    <property type="evidence" value="ECO:0007669"/>
    <property type="project" value="UniProtKB-KW"/>
</dbReference>
<protein>
    <submittedName>
        <fullName evidence="10">GKTx</fullName>
    </submittedName>
</protein>
<evidence type="ECO:0000313" key="10">
    <source>
        <dbReference type="EMBL" id="MBW20125.1"/>
    </source>
</evidence>
<dbReference type="SUPFAM" id="SSF57095">
    <property type="entry name" value="Scorpion toxin-like"/>
    <property type="match status" value="1"/>
</dbReference>
<keyword evidence="8" id="KW-1015">Disulfide bond</keyword>
<keyword evidence="2" id="KW-0964">Secreted</keyword>
<evidence type="ECO:0000256" key="6">
    <source>
        <dbReference type="ARBA" id="ARBA00022773"/>
    </source>
</evidence>
<keyword evidence="9" id="KW-0732">Signal</keyword>
<keyword evidence="7" id="KW-0872">Ion channel impairing toxin</keyword>
<reference evidence="10" key="1">
    <citation type="journal article" date="2017" name="Toxicon">
        <title>Venom-gland transcriptomics and venom proteomics of the Hentz striped scorpion (Centruroides hentzi; Buthidae) reveal high toxin diversity in a harmless member of a lethal family.</title>
        <authorList>
            <person name="Ward M.J."/>
            <person name="Ellsworth S.A."/>
            <person name="Rokyta D.R."/>
        </authorList>
    </citation>
    <scope>NUCLEOTIDE SEQUENCE</scope>
    <source>
        <tissue evidence="10">Venom gland</tissue>
    </source>
</reference>
<evidence type="ECO:0000256" key="7">
    <source>
        <dbReference type="ARBA" id="ARBA00022872"/>
    </source>
</evidence>
<evidence type="ECO:0000256" key="4">
    <source>
        <dbReference type="ARBA" id="ARBA00022656"/>
    </source>
</evidence>
<dbReference type="Pfam" id="PF08086">
    <property type="entry name" value="Toxin_17"/>
    <property type="match status" value="1"/>
</dbReference>
<keyword evidence="4" id="KW-0800">Toxin</keyword>
<dbReference type="PROSITE" id="PS60026">
    <property type="entry name" value="ERGTX"/>
    <property type="match status" value="1"/>
</dbReference>
<evidence type="ECO:0000256" key="5">
    <source>
        <dbReference type="ARBA" id="ARBA00022699"/>
    </source>
</evidence>
<evidence type="ECO:0000256" key="3">
    <source>
        <dbReference type="ARBA" id="ARBA00022635"/>
    </source>
</evidence>
<name>A0A2I9LP11_9SCOR</name>
<dbReference type="Gene3D" id="3.30.30.10">
    <property type="entry name" value="Knottin, scorpion toxin-like"/>
    <property type="match status" value="1"/>
</dbReference>
<dbReference type="AlphaFoldDB" id="A0A2I9LP11"/>
<feature type="signal peptide" evidence="9">
    <location>
        <begin position="1"/>
        <end position="20"/>
    </location>
</feature>
<dbReference type="InterPro" id="IPR036574">
    <property type="entry name" value="Scorpion_toxin-like_sf"/>
</dbReference>
<keyword evidence="6" id="KW-0632">Potassium channel impairing toxin</keyword>
<sequence>MKVLILIFIVASVMIMAVEMGRDSCVWKSPCRKSGYFKHCWGCCINVGHIGGTCMSFRCKCQV</sequence>
<dbReference type="InterPro" id="IPR012622">
    <property type="entry name" value="Ergtoxin"/>
</dbReference>
<evidence type="ECO:0000256" key="9">
    <source>
        <dbReference type="SAM" id="SignalP"/>
    </source>
</evidence>
<evidence type="ECO:0000256" key="2">
    <source>
        <dbReference type="ARBA" id="ARBA00022525"/>
    </source>
</evidence>
<evidence type="ECO:0000256" key="1">
    <source>
        <dbReference type="ARBA" id="ARBA00004613"/>
    </source>
</evidence>
<keyword evidence="5" id="KW-0528">Neurotoxin</keyword>